<name>A0ABT1CVT5_9HYPH</name>
<sequence length="65" mass="6938">MIDRDDNGGSQNRGARSDLGSTDAIASQLKQYYTSVEQEPIPDNLLNLLEKLDAAERSGGSNGAN</sequence>
<organism evidence="3 4">
    <name type="scientific">Hoeflea alexandrii</name>
    <dbReference type="NCBI Taxonomy" id="288436"/>
    <lineage>
        <taxon>Bacteria</taxon>
        <taxon>Pseudomonadati</taxon>
        <taxon>Pseudomonadota</taxon>
        <taxon>Alphaproteobacteria</taxon>
        <taxon>Hyphomicrobiales</taxon>
        <taxon>Rhizobiaceae</taxon>
        <taxon>Hoeflea</taxon>
    </lineage>
</organism>
<evidence type="ECO:0000256" key="1">
    <source>
        <dbReference type="SAM" id="MobiDB-lite"/>
    </source>
</evidence>
<evidence type="ECO:0000313" key="3">
    <source>
        <dbReference type="EMBL" id="MCO6410319.1"/>
    </source>
</evidence>
<keyword evidence="4" id="KW-1185">Reference proteome</keyword>
<dbReference type="InterPro" id="IPR041649">
    <property type="entry name" value="NepR"/>
</dbReference>
<comment type="caution">
    <text evidence="3">The sequence shown here is derived from an EMBL/GenBank/DDBJ whole genome shotgun (WGS) entry which is preliminary data.</text>
</comment>
<dbReference type="RefSeq" id="WP_152008933.1">
    <property type="nucleotide sequence ID" value="NZ_CP159480.1"/>
</dbReference>
<evidence type="ECO:0000259" key="2">
    <source>
        <dbReference type="Pfam" id="PF18557"/>
    </source>
</evidence>
<dbReference type="Pfam" id="PF18557">
    <property type="entry name" value="NepR"/>
    <property type="match status" value="1"/>
</dbReference>
<evidence type="ECO:0000313" key="4">
    <source>
        <dbReference type="Proteomes" id="UP001320715"/>
    </source>
</evidence>
<accession>A0ABT1CVT5</accession>
<feature type="region of interest" description="Disordered" evidence="1">
    <location>
        <begin position="1"/>
        <end position="22"/>
    </location>
</feature>
<feature type="domain" description="Anti-sigma factor NepR" evidence="2">
    <location>
        <begin position="23"/>
        <end position="56"/>
    </location>
</feature>
<gene>
    <name evidence="3" type="ORF">GTW23_19235</name>
</gene>
<dbReference type="Proteomes" id="UP001320715">
    <property type="component" value="Unassembled WGS sequence"/>
</dbReference>
<protein>
    <recommendedName>
        <fullName evidence="2">Anti-sigma factor NepR domain-containing protein</fullName>
    </recommendedName>
</protein>
<dbReference type="EMBL" id="JAAAML010000003">
    <property type="protein sequence ID" value="MCO6410319.1"/>
    <property type="molecule type" value="Genomic_DNA"/>
</dbReference>
<proteinExistence type="predicted"/>
<reference evidence="3 4" key="1">
    <citation type="submission" date="2020-01" db="EMBL/GenBank/DDBJ databases">
        <title>Genomes of bacteria type strains.</title>
        <authorList>
            <person name="Chen J."/>
            <person name="Zhu S."/>
            <person name="Yang J."/>
        </authorList>
    </citation>
    <scope>NUCLEOTIDE SEQUENCE [LARGE SCALE GENOMIC DNA]</scope>
    <source>
        <strain evidence="3 4">DSM 16655</strain>
    </source>
</reference>